<dbReference type="Gene3D" id="3.40.390.10">
    <property type="entry name" value="Collagenase (Catalytic Domain)"/>
    <property type="match status" value="1"/>
</dbReference>
<evidence type="ECO:0000259" key="11">
    <source>
        <dbReference type="Pfam" id="PF19310"/>
    </source>
</evidence>
<dbReference type="AlphaFoldDB" id="Q0A5L4"/>
<dbReference type="InterPro" id="IPR001567">
    <property type="entry name" value="Pept_M3A_M3B_dom"/>
</dbReference>
<sequence length="679" mass="77285">MSDNPLLHDEPLPPFPEIQPEHVEPAIDELLAHCRQTLREVLERGDWTWDGLVAPLEAADERLSRAWSPVSHMNAVVNSEALRAAYNACLPKLSAYATEVGQNAELCAAFHALRDSEEYQALDSAQQRTIDNALRDFRLSGVDLPADQKQRYGEIAQRLSELSAKFGENVLDATNAWHKDLSDAEVLSGLPDSSLALARQTAERAGVEGYRINLEFPSFFAVITYADDRALRREVYEAWSTRASERGPHGGQWDNLPLMEEILALRHEKARLLGYDNFAELSLAKKMAGSTDEVLGFLNDLAERARPRAEDELAELRRFAGEELGLTDLQAWDIPYASEKLRQARFQLSDEDLRPYFPAERVMAGLFEVVQRLYGLHIEERQGVPVWHEDVRYYEIRDRDGDLRGAFYTDLYARPHKRGGAWMDECRARMRQGERVQVPVAYLTCNFTPAVGDQPALLTHGEVTTLFHEFGHGLHHMLTRVEAPAVAGIRGVAWDAVELPSQFMENWCWEREALDLFAAHYQTGARIPEDLFRRMRAARNFQSAMQMVRQLEFSLFDFRLHAGYDPERGARIYPLLEEVREQVAVVRPPEWNRFANSFGHIFAGGYAAGYYSYKWAEVLSADAYSRFEEEGIFNQQAGHEFMTHILEKGGSEDPMVLFRNFRGRAPRIDALLRHSGLAA</sequence>
<dbReference type="eggNOG" id="COG0339">
    <property type="taxonomic scope" value="Bacteria"/>
</dbReference>
<evidence type="ECO:0000313" key="12">
    <source>
        <dbReference type="EMBL" id="ABI57873.1"/>
    </source>
</evidence>
<dbReference type="Gene3D" id="1.10.1370.10">
    <property type="entry name" value="Neurolysin, domain 3"/>
    <property type="match status" value="1"/>
</dbReference>
<dbReference type="Pfam" id="PF19310">
    <property type="entry name" value="TOP_N"/>
    <property type="match status" value="1"/>
</dbReference>
<feature type="domain" description="Peptidase M3A/M3B catalytic" evidence="10">
    <location>
        <begin position="223"/>
        <end position="676"/>
    </location>
</feature>
<dbReference type="Pfam" id="PF01432">
    <property type="entry name" value="Peptidase_M3"/>
    <property type="match status" value="1"/>
</dbReference>
<comment type="cofactor">
    <cofactor evidence="9">
        <name>Zn(2+)</name>
        <dbReference type="ChEBI" id="CHEBI:29105"/>
    </cofactor>
    <text evidence="9">Binds 1 zinc ion.</text>
</comment>
<evidence type="ECO:0000256" key="6">
    <source>
        <dbReference type="ARBA" id="ARBA00023049"/>
    </source>
</evidence>
<dbReference type="InterPro" id="IPR045666">
    <property type="entry name" value="OpdA_N"/>
</dbReference>
<reference evidence="13" key="1">
    <citation type="submission" date="2006-08" db="EMBL/GenBank/DDBJ databases">
        <title>Complete sequence of Alkalilimnicola ehrilichei MLHE-1.</title>
        <authorList>
            <person name="Copeland A."/>
            <person name="Lucas S."/>
            <person name="Lapidus A."/>
            <person name="Barry K."/>
            <person name="Detter J.C."/>
            <person name="Glavina del Rio T."/>
            <person name="Hammon N."/>
            <person name="Israni S."/>
            <person name="Dalin E."/>
            <person name="Tice H."/>
            <person name="Pitluck S."/>
            <person name="Sims D."/>
            <person name="Brettin T."/>
            <person name="Bruce D."/>
            <person name="Han C."/>
            <person name="Tapia R."/>
            <person name="Gilna P."/>
            <person name="Schmutz J."/>
            <person name="Larimer F."/>
            <person name="Land M."/>
            <person name="Hauser L."/>
            <person name="Kyrpides N."/>
            <person name="Mikhailova N."/>
            <person name="Oremland R.S."/>
            <person name="Hoeft S.E."/>
            <person name="Switzer-Blum J."/>
            <person name="Kulp T."/>
            <person name="King G."/>
            <person name="Tabita R."/>
            <person name="Witte B."/>
            <person name="Santini J.M."/>
            <person name="Basu P."/>
            <person name="Hollibaugh J.T."/>
            <person name="Xie G."/>
            <person name="Stolz J.F."/>
            <person name="Richardson P."/>
        </authorList>
    </citation>
    <scope>NUCLEOTIDE SEQUENCE [LARGE SCALE GENOMIC DNA]</scope>
    <source>
        <strain evidence="13">ATCC BAA-1101 / DSM 17681 / MLHE-1</strain>
    </source>
</reference>
<dbReference type="GO" id="GO:0006518">
    <property type="term" value="P:peptide metabolic process"/>
    <property type="evidence" value="ECO:0007669"/>
    <property type="project" value="TreeGrafter"/>
</dbReference>
<dbReference type="InterPro" id="IPR024080">
    <property type="entry name" value="Neurolysin/TOP_N"/>
</dbReference>
<name>Q0A5L4_ALKEH</name>
<dbReference type="PANTHER" id="PTHR11804:SF84">
    <property type="entry name" value="SACCHAROLYSIN"/>
    <property type="match status" value="1"/>
</dbReference>
<accession>Q0A5L4</accession>
<keyword evidence="4 9" id="KW-0378">Hydrolase</keyword>
<dbReference type="GO" id="GO:0006508">
    <property type="term" value="P:proteolysis"/>
    <property type="evidence" value="ECO:0007669"/>
    <property type="project" value="UniProtKB-KW"/>
</dbReference>
<gene>
    <name evidence="12" type="ordered locus">Mlg_2533</name>
</gene>
<dbReference type="InterPro" id="IPR024079">
    <property type="entry name" value="MetalloPept_cat_dom_sf"/>
</dbReference>
<dbReference type="HOGENOM" id="CLU_001805_4_1_6"/>
<dbReference type="GO" id="GO:0004222">
    <property type="term" value="F:metalloendopeptidase activity"/>
    <property type="evidence" value="ECO:0007669"/>
    <property type="project" value="UniProtKB-EC"/>
</dbReference>
<evidence type="ECO:0000256" key="7">
    <source>
        <dbReference type="ARBA" id="ARBA00024603"/>
    </source>
</evidence>
<dbReference type="NCBIfam" id="NF008159">
    <property type="entry name" value="PRK10911.1"/>
    <property type="match status" value="1"/>
</dbReference>
<evidence type="ECO:0000256" key="3">
    <source>
        <dbReference type="ARBA" id="ARBA00022723"/>
    </source>
</evidence>
<evidence type="ECO:0000256" key="8">
    <source>
        <dbReference type="ARBA" id="ARBA00026100"/>
    </source>
</evidence>
<proteinExistence type="inferred from homology"/>
<evidence type="ECO:0000256" key="1">
    <source>
        <dbReference type="ARBA" id="ARBA00006040"/>
    </source>
</evidence>
<dbReference type="MEROPS" id="M03.004"/>
<dbReference type="OrthoDB" id="9773538at2"/>
<organism evidence="12 13">
    <name type="scientific">Alkalilimnicola ehrlichii (strain ATCC BAA-1101 / DSM 17681 / MLHE-1)</name>
    <dbReference type="NCBI Taxonomy" id="187272"/>
    <lineage>
        <taxon>Bacteria</taxon>
        <taxon>Pseudomonadati</taxon>
        <taxon>Pseudomonadota</taxon>
        <taxon>Gammaproteobacteria</taxon>
        <taxon>Chromatiales</taxon>
        <taxon>Ectothiorhodospiraceae</taxon>
        <taxon>Alkalilimnicola</taxon>
    </lineage>
</organism>
<dbReference type="SUPFAM" id="SSF55486">
    <property type="entry name" value="Metalloproteases ('zincins'), catalytic domain"/>
    <property type="match status" value="1"/>
</dbReference>
<feature type="domain" description="Oligopeptidase A N-terminal" evidence="11">
    <location>
        <begin position="28"/>
        <end position="149"/>
    </location>
</feature>
<protein>
    <recommendedName>
        <fullName evidence="8">oligopeptidase A</fullName>
        <ecNumber evidence="8">3.4.24.70</ecNumber>
    </recommendedName>
</protein>
<dbReference type="InterPro" id="IPR034005">
    <property type="entry name" value="M3A_DCP"/>
</dbReference>
<dbReference type="CDD" id="cd06456">
    <property type="entry name" value="M3A_DCP"/>
    <property type="match status" value="1"/>
</dbReference>
<dbReference type="Proteomes" id="UP000001962">
    <property type="component" value="Chromosome"/>
</dbReference>
<evidence type="ECO:0000259" key="10">
    <source>
        <dbReference type="Pfam" id="PF01432"/>
    </source>
</evidence>
<dbReference type="FunFam" id="3.40.390.10:FF:000009">
    <property type="entry name" value="Oligopeptidase A"/>
    <property type="match status" value="1"/>
</dbReference>
<keyword evidence="3 9" id="KW-0479">Metal-binding</keyword>
<evidence type="ECO:0000256" key="4">
    <source>
        <dbReference type="ARBA" id="ARBA00022801"/>
    </source>
</evidence>
<keyword evidence="2 9" id="KW-0645">Protease</keyword>
<evidence type="ECO:0000256" key="5">
    <source>
        <dbReference type="ARBA" id="ARBA00022833"/>
    </source>
</evidence>
<evidence type="ECO:0000256" key="2">
    <source>
        <dbReference type="ARBA" id="ARBA00022670"/>
    </source>
</evidence>
<dbReference type="InterPro" id="IPR045090">
    <property type="entry name" value="Pept_M3A_M3B"/>
</dbReference>
<dbReference type="PANTHER" id="PTHR11804">
    <property type="entry name" value="PROTEASE M3 THIMET OLIGOPEPTIDASE-RELATED"/>
    <property type="match status" value="1"/>
</dbReference>
<comment type="catalytic activity">
    <reaction evidence="7">
        <text>Hydrolysis of oligopeptides, with broad specificity. Gly or Ala commonly occur as P1 or P1' residues, but more distant residues are also important, as is shown by the fact that Z-Gly-Pro-Gly-|-Gly-Pro-Ala is cleaved, but not Z-(Gly)(5).</text>
        <dbReference type="EC" id="3.4.24.70"/>
    </reaction>
</comment>
<dbReference type="GO" id="GO:0046872">
    <property type="term" value="F:metal ion binding"/>
    <property type="evidence" value="ECO:0007669"/>
    <property type="project" value="UniProtKB-UniRule"/>
</dbReference>
<evidence type="ECO:0000256" key="9">
    <source>
        <dbReference type="RuleBase" id="RU003435"/>
    </source>
</evidence>
<keyword evidence="5 9" id="KW-0862">Zinc</keyword>
<dbReference type="Gene3D" id="1.20.1050.40">
    <property type="entry name" value="Endopeptidase. Chain P, domain 1"/>
    <property type="match status" value="1"/>
</dbReference>
<keyword evidence="6 9" id="KW-0482">Metalloprotease</keyword>
<dbReference type="RefSeq" id="WP_011630266.1">
    <property type="nucleotide sequence ID" value="NC_008340.1"/>
</dbReference>
<evidence type="ECO:0000313" key="13">
    <source>
        <dbReference type="Proteomes" id="UP000001962"/>
    </source>
</evidence>
<comment type="similarity">
    <text evidence="1 9">Belongs to the peptidase M3 family.</text>
</comment>
<dbReference type="EC" id="3.4.24.70" evidence="8"/>
<dbReference type="InterPro" id="IPR024077">
    <property type="entry name" value="Neurolysin/TOP_dom2"/>
</dbReference>
<dbReference type="KEGG" id="aeh:Mlg_2533"/>
<keyword evidence="13" id="KW-1185">Reference proteome</keyword>
<dbReference type="GO" id="GO:0005829">
    <property type="term" value="C:cytosol"/>
    <property type="evidence" value="ECO:0007669"/>
    <property type="project" value="UniProtKB-ARBA"/>
</dbReference>
<dbReference type="EMBL" id="CP000453">
    <property type="protein sequence ID" value="ABI57873.1"/>
    <property type="molecule type" value="Genomic_DNA"/>
</dbReference>